<comment type="caution">
    <text evidence="4">The sequence shown here is derived from an EMBL/GenBank/DDBJ whole genome shotgun (WGS) entry which is preliminary data.</text>
</comment>
<dbReference type="GO" id="GO:0120010">
    <property type="term" value="P:intermembrane phospholipid transfer"/>
    <property type="evidence" value="ECO:0007669"/>
    <property type="project" value="TreeGrafter"/>
</dbReference>
<evidence type="ECO:0000313" key="5">
    <source>
        <dbReference type="Proteomes" id="UP000599024"/>
    </source>
</evidence>
<dbReference type="AlphaFoldDB" id="A0A8J6TD87"/>
<proteinExistence type="inferred from homology"/>
<dbReference type="InterPro" id="IPR007428">
    <property type="entry name" value="MlaA"/>
</dbReference>
<feature type="chain" id="PRO_5035155322" evidence="3">
    <location>
        <begin position="22"/>
        <end position="272"/>
    </location>
</feature>
<evidence type="ECO:0000256" key="2">
    <source>
        <dbReference type="ARBA" id="ARBA00022729"/>
    </source>
</evidence>
<dbReference type="Pfam" id="PF04333">
    <property type="entry name" value="MlaA"/>
    <property type="match status" value="1"/>
</dbReference>
<keyword evidence="2 3" id="KW-0732">Signal</keyword>
<accession>A0A8J6TD87</accession>
<dbReference type="PANTHER" id="PTHR30035:SF3">
    <property type="entry name" value="INTERMEMBRANE PHOSPHOLIPID TRANSPORT SYSTEM LIPOPROTEIN MLAA"/>
    <property type="match status" value="1"/>
</dbReference>
<dbReference type="GO" id="GO:0016020">
    <property type="term" value="C:membrane"/>
    <property type="evidence" value="ECO:0007669"/>
    <property type="project" value="InterPro"/>
</dbReference>
<dbReference type="PRINTS" id="PR01805">
    <property type="entry name" value="VACJLIPOPROT"/>
</dbReference>
<feature type="signal peptide" evidence="3">
    <location>
        <begin position="1"/>
        <end position="21"/>
    </location>
</feature>
<comment type="similarity">
    <text evidence="1">Belongs to the MlaA family.</text>
</comment>
<evidence type="ECO:0000256" key="1">
    <source>
        <dbReference type="ARBA" id="ARBA00010634"/>
    </source>
</evidence>
<dbReference type="PANTHER" id="PTHR30035">
    <property type="entry name" value="LIPOPROTEIN VACJ-RELATED"/>
    <property type="match status" value="1"/>
</dbReference>
<keyword evidence="4" id="KW-0449">Lipoprotein</keyword>
<evidence type="ECO:0000256" key="3">
    <source>
        <dbReference type="SAM" id="SignalP"/>
    </source>
</evidence>
<evidence type="ECO:0000313" key="4">
    <source>
        <dbReference type="EMBL" id="MBC8208072.1"/>
    </source>
</evidence>
<name>A0A8J6TD87_9BACT</name>
<sequence length="272" mass="29798">MLTTLCSFLFMAMLLAGSVAAVEGGSSEGAADLDWLMEEPLGDDEFVVEVSDPFEGINRLSFAFNDKLHDWLLQPVNRVYSAVLPTDLRRCLKNFFCNLASPVYLANNLLQGKLADSGVVLARFALNSTIGIGGLVDVAESDFGLLRKKEDLGQTLGTWGVGEGFYICWPVLGPSTLRDSMGMIGDGMLHPTVLYQDTGQYSSLSYTALRKTNRFSLNPDVYVDLRRFSLDPYVAMRQAYAEYRYNSLNDQSGQRGGVDAMPVSLEAGVSLP</sequence>
<dbReference type="EMBL" id="JACNLK010000027">
    <property type="protein sequence ID" value="MBC8208072.1"/>
    <property type="molecule type" value="Genomic_DNA"/>
</dbReference>
<organism evidence="4 5">
    <name type="scientific">Candidatus Desulfatifera sulfidica</name>
    <dbReference type="NCBI Taxonomy" id="2841691"/>
    <lineage>
        <taxon>Bacteria</taxon>
        <taxon>Pseudomonadati</taxon>
        <taxon>Thermodesulfobacteriota</taxon>
        <taxon>Desulfobulbia</taxon>
        <taxon>Desulfobulbales</taxon>
        <taxon>Desulfobulbaceae</taxon>
        <taxon>Candidatus Desulfatifera</taxon>
    </lineage>
</organism>
<gene>
    <name evidence="4" type="ORF">H8E79_02755</name>
</gene>
<dbReference type="Proteomes" id="UP000599024">
    <property type="component" value="Unassembled WGS sequence"/>
</dbReference>
<protein>
    <submittedName>
        <fullName evidence="4">VacJ family lipoprotein</fullName>
    </submittedName>
</protein>
<reference evidence="4 5" key="1">
    <citation type="submission" date="2020-08" db="EMBL/GenBank/DDBJ databases">
        <title>Bridging the membrane lipid divide: bacteria of the FCB group superphylum have the potential to synthesize archaeal ether lipids.</title>
        <authorList>
            <person name="Villanueva L."/>
            <person name="Von Meijenfeldt F.A.B."/>
            <person name="Westbye A.B."/>
            <person name="Yadav S."/>
            <person name="Hopmans E.C."/>
            <person name="Dutilh B.E."/>
            <person name="Sinninghe Damste J.S."/>
        </authorList>
    </citation>
    <scope>NUCLEOTIDE SEQUENCE [LARGE SCALE GENOMIC DNA]</scope>
    <source>
        <strain evidence="4">NIOZ-UU81</strain>
    </source>
</reference>